<accession>A0A0E0EA14</accession>
<dbReference type="Gramene" id="OMERI07G08320.1">
    <property type="protein sequence ID" value="OMERI07G08320.1"/>
    <property type="gene ID" value="OMERI07G08320"/>
</dbReference>
<dbReference type="AlphaFoldDB" id="A0A0E0EA14"/>
<dbReference type="EnsemblPlants" id="OMERI07G08320.1">
    <property type="protein sequence ID" value="OMERI07G08320.1"/>
    <property type="gene ID" value="OMERI07G08320"/>
</dbReference>
<organism evidence="1">
    <name type="scientific">Oryza meridionalis</name>
    <dbReference type="NCBI Taxonomy" id="40149"/>
    <lineage>
        <taxon>Eukaryota</taxon>
        <taxon>Viridiplantae</taxon>
        <taxon>Streptophyta</taxon>
        <taxon>Embryophyta</taxon>
        <taxon>Tracheophyta</taxon>
        <taxon>Spermatophyta</taxon>
        <taxon>Magnoliopsida</taxon>
        <taxon>Liliopsida</taxon>
        <taxon>Poales</taxon>
        <taxon>Poaceae</taxon>
        <taxon>BOP clade</taxon>
        <taxon>Oryzoideae</taxon>
        <taxon>Oryzeae</taxon>
        <taxon>Oryzinae</taxon>
        <taxon>Oryza</taxon>
    </lineage>
</organism>
<evidence type="ECO:0000313" key="1">
    <source>
        <dbReference type="EnsemblPlants" id="OMERI07G08320.1"/>
    </source>
</evidence>
<reference evidence="1" key="2">
    <citation type="submission" date="2018-05" db="EMBL/GenBank/DDBJ databases">
        <title>OmerRS3 (Oryza meridionalis Reference Sequence Version 3).</title>
        <authorList>
            <person name="Zhang J."/>
            <person name="Kudrna D."/>
            <person name="Lee S."/>
            <person name="Talag J."/>
            <person name="Welchert J."/>
            <person name="Wing R.A."/>
        </authorList>
    </citation>
    <scope>NUCLEOTIDE SEQUENCE [LARGE SCALE GENOMIC DNA]</scope>
    <source>
        <strain evidence="1">cv. OR44</strain>
    </source>
</reference>
<proteinExistence type="predicted"/>
<reference evidence="1" key="1">
    <citation type="submission" date="2015-04" db="UniProtKB">
        <authorList>
            <consortium name="EnsemblPlants"/>
        </authorList>
    </citation>
    <scope>IDENTIFICATION</scope>
</reference>
<protein>
    <submittedName>
        <fullName evidence="1">Uncharacterized protein</fullName>
    </submittedName>
</protein>
<sequence>MDKPEKTFAHIFEKIYMIDSLTHDDFIRAVQEQMMEFINGQIIDPTGEFYYDGKAIHQAGPFSSDVTKSY</sequence>
<dbReference type="HOGENOM" id="CLU_197047_0_0_1"/>
<evidence type="ECO:0000313" key="2">
    <source>
        <dbReference type="Proteomes" id="UP000008021"/>
    </source>
</evidence>
<keyword evidence="2" id="KW-1185">Reference proteome</keyword>
<name>A0A0E0EA14_9ORYZ</name>
<dbReference type="Proteomes" id="UP000008021">
    <property type="component" value="Chromosome 7"/>
</dbReference>